<evidence type="ECO:0000313" key="6">
    <source>
        <dbReference type="EMBL" id="KIK64029.1"/>
    </source>
</evidence>
<dbReference type="InterPro" id="IPR020845">
    <property type="entry name" value="AMP-binding_CS"/>
</dbReference>
<organism evidence="6 7">
    <name type="scientific">Collybiopsis luxurians FD-317 M1</name>
    <dbReference type="NCBI Taxonomy" id="944289"/>
    <lineage>
        <taxon>Eukaryota</taxon>
        <taxon>Fungi</taxon>
        <taxon>Dikarya</taxon>
        <taxon>Basidiomycota</taxon>
        <taxon>Agaricomycotina</taxon>
        <taxon>Agaricomycetes</taxon>
        <taxon>Agaricomycetidae</taxon>
        <taxon>Agaricales</taxon>
        <taxon>Marasmiineae</taxon>
        <taxon>Omphalotaceae</taxon>
        <taxon>Collybiopsis</taxon>
        <taxon>Collybiopsis luxurians</taxon>
    </lineage>
</organism>
<dbReference type="Proteomes" id="UP000053593">
    <property type="component" value="Unassembled WGS sequence"/>
</dbReference>
<dbReference type="SUPFAM" id="SSF56801">
    <property type="entry name" value="Acetyl-CoA synthetase-like"/>
    <property type="match status" value="1"/>
</dbReference>
<proteinExistence type="predicted"/>
<name>A0A0D0CLZ0_9AGAR</name>
<keyword evidence="2" id="KW-0597">Phosphoprotein</keyword>
<dbReference type="Pfam" id="PF23562">
    <property type="entry name" value="AMP-binding_C_3"/>
    <property type="match status" value="1"/>
</dbReference>
<dbReference type="HOGENOM" id="CLU_002220_1_0_1"/>
<dbReference type="PANTHER" id="PTHR43439">
    <property type="entry name" value="PHENYLACETATE-COENZYME A LIGASE"/>
    <property type="match status" value="1"/>
</dbReference>
<evidence type="ECO:0000259" key="5">
    <source>
        <dbReference type="Pfam" id="PF07993"/>
    </source>
</evidence>
<keyword evidence="3" id="KW-0812">Transmembrane</keyword>
<dbReference type="Gene3D" id="3.40.50.720">
    <property type="entry name" value="NAD(P)-binding Rossmann-like Domain"/>
    <property type="match status" value="1"/>
</dbReference>
<protein>
    <recommendedName>
        <fullName evidence="8">Acetyl-CoA synthetase-like protein</fullName>
    </recommendedName>
</protein>
<dbReference type="Pfam" id="PF00501">
    <property type="entry name" value="AMP-binding"/>
    <property type="match status" value="1"/>
</dbReference>
<dbReference type="InterPro" id="IPR000873">
    <property type="entry name" value="AMP-dep_synth/lig_dom"/>
</dbReference>
<accession>A0A0D0CLZ0</accession>
<evidence type="ECO:0000256" key="3">
    <source>
        <dbReference type="SAM" id="Phobius"/>
    </source>
</evidence>
<reference evidence="6 7" key="1">
    <citation type="submission" date="2014-04" db="EMBL/GenBank/DDBJ databases">
        <title>Evolutionary Origins and Diversification of the Mycorrhizal Mutualists.</title>
        <authorList>
            <consortium name="DOE Joint Genome Institute"/>
            <consortium name="Mycorrhizal Genomics Consortium"/>
            <person name="Kohler A."/>
            <person name="Kuo A."/>
            <person name="Nagy L.G."/>
            <person name="Floudas D."/>
            <person name="Copeland A."/>
            <person name="Barry K.W."/>
            <person name="Cichocki N."/>
            <person name="Veneault-Fourrey C."/>
            <person name="LaButti K."/>
            <person name="Lindquist E.A."/>
            <person name="Lipzen A."/>
            <person name="Lundell T."/>
            <person name="Morin E."/>
            <person name="Murat C."/>
            <person name="Riley R."/>
            <person name="Ohm R."/>
            <person name="Sun H."/>
            <person name="Tunlid A."/>
            <person name="Henrissat B."/>
            <person name="Grigoriev I.V."/>
            <person name="Hibbett D.S."/>
            <person name="Martin F."/>
        </authorList>
    </citation>
    <scope>NUCLEOTIDE SEQUENCE [LARGE SCALE GENOMIC DNA]</scope>
    <source>
        <strain evidence="6 7">FD-317 M1</strain>
    </source>
</reference>
<evidence type="ECO:0000313" key="7">
    <source>
        <dbReference type="Proteomes" id="UP000053593"/>
    </source>
</evidence>
<evidence type="ECO:0008006" key="8">
    <source>
        <dbReference type="Google" id="ProtNLM"/>
    </source>
</evidence>
<feature type="domain" description="AMP-dependent synthetase/ligase" evidence="4">
    <location>
        <begin position="30"/>
        <end position="373"/>
    </location>
</feature>
<dbReference type="InterPro" id="IPR036291">
    <property type="entry name" value="NAD(P)-bd_dom_sf"/>
</dbReference>
<feature type="domain" description="Thioester reductase (TE)" evidence="5">
    <location>
        <begin position="713"/>
        <end position="950"/>
    </location>
</feature>
<dbReference type="Pfam" id="PF07993">
    <property type="entry name" value="NAD_binding_4"/>
    <property type="match status" value="1"/>
</dbReference>
<dbReference type="AlphaFoldDB" id="A0A0D0CLZ0"/>
<evidence type="ECO:0000256" key="2">
    <source>
        <dbReference type="ARBA" id="ARBA00022553"/>
    </source>
</evidence>
<gene>
    <name evidence="6" type="ORF">GYMLUDRAFT_40251</name>
</gene>
<sequence length="1094" mass="121375">MSVSVVPPYREKFITVSEALDFQLEHNSTRPAYVFAAYDAAKQQVSEADLTEITYLEFVRASHRAAHLIRPGRSGRDGKVVAVVALVDALVYQTVVSGLFLAGFKPLLISPRLTPAAVIHLLRQAGCHRVLATRNTLEELLRGFKAELVRFSIPEDPVYDVVVDEIPNLNQLFPKLGAEKEADPFKKYPSTTSLPKADDVAIYLHSSGSTGLPKVIATTHRSIMHSWARMSLTEHFHSFRMGVMPLPPFHALGFLTQFVYPIFASISTALYPPTVTKPDALPISPSPTKILQHVKITKSDFMMIVPSLIQIWAQDENDVEILKGLKGVMFGGGPLSPPIGEYLVSRGVRLRAVYGTTEVGAVCDVSFDPKDDEDWCWMTWAKETNIRWVPQGDGSSELQFLNSDTHVVSVKNLDDVPGNATSDLWVPHPSKPGKWKIVGRIDEVLVHSSGEKTVPMPIENMIMTSPLVQGVVMFGRQRDQAGILIEPSPGNEINVEDDSEVSRFRNQIWPMIDEANRLAPAYSRIYKEMILITSSNKPLPRAPKGTVLRKAAYQVYEKEIDQIYESVESNAGSGLVAPPASWGQLDVQSWLTEQAQDICGKPLAPFDDMFHHGFDSLCATVLRLRIVSALSSNLSTKFAARLITQNVVYKYPSIHDLSVSIVALVQGPSSQDCLSQTHEEVMEAMIQSYSQGLHPLPNVDDSVPAPSQHTVLLTGSTGNLGSQILAMLLSNEKVERVYALNRPSTQNSISDRHRERFEDNLIDINLLASTKLVFLEGEYSQPKLGLTDHIYNQLKESLTLVIHNAWRLDFNLSLSSFEPHVRGTRNLIELSRSCRHVSSLRFLFTSSIGATQSWDASLGPYPEEVVMNPKYAVGAGYGESKYVSERLLHKSGLHFSSFRIGQIVGGQPSGAWAMSDWLPMIIKSGLALNMLPDAHGVISWVPMDAIAEAILDVGFSEQHVPPAINLVHPHPLSWTSVMEAIRQSLLSAKNLSSTALPLVPFQKWFTALEESARREPAEEIASKMPAAKILEFVRSMAEADTYASKNRDGLYEALGLSSMSISNIQRISPRMKDLEQINYEDAERWVKYWVRCGV</sequence>
<dbReference type="SUPFAM" id="SSF51735">
    <property type="entry name" value="NAD(P)-binding Rossmann-fold domains"/>
    <property type="match status" value="1"/>
</dbReference>
<dbReference type="InterPro" id="IPR051414">
    <property type="entry name" value="Adenylate-forming_Reductase"/>
</dbReference>
<dbReference type="OrthoDB" id="429813at2759"/>
<evidence type="ECO:0000259" key="4">
    <source>
        <dbReference type="Pfam" id="PF00501"/>
    </source>
</evidence>
<dbReference type="PANTHER" id="PTHR43439:SF2">
    <property type="entry name" value="ENZYME, PUTATIVE (JCVI)-RELATED"/>
    <property type="match status" value="1"/>
</dbReference>
<dbReference type="Gene3D" id="3.40.50.12780">
    <property type="entry name" value="N-terminal domain of ligase-like"/>
    <property type="match status" value="1"/>
</dbReference>
<dbReference type="EMBL" id="KN834762">
    <property type="protein sequence ID" value="KIK64029.1"/>
    <property type="molecule type" value="Genomic_DNA"/>
</dbReference>
<keyword evidence="1" id="KW-0596">Phosphopantetheine</keyword>
<keyword evidence="3" id="KW-1133">Transmembrane helix</keyword>
<feature type="transmembrane region" description="Helical" evidence="3">
    <location>
        <begin position="80"/>
        <end position="104"/>
    </location>
</feature>
<evidence type="ECO:0000256" key="1">
    <source>
        <dbReference type="ARBA" id="ARBA00022450"/>
    </source>
</evidence>
<keyword evidence="3" id="KW-0472">Membrane</keyword>
<dbReference type="InterPro" id="IPR042099">
    <property type="entry name" value="ANL_N_sf"/>
</dbReference>
<dbReference type="InterPro" id="IPR013120">
    <property type="entry name" value="FAR_NAD-bd"/>
</dbReference>
<keyword evidence="7" id="KW-1185">Reference proteome</keyword>
<dbReference type="PROSITE" id="PS00455">
    <property type="entry name" value="AMP_BINDING"/>
    <property type="match status" value="1"/>
</dbReference>